<dbReference type="AlphaFoldDB" id="I1DV11"/>
<evidence type="ECO:0000313" key="2">
    <source>
        <dbReference type="EMBL" id="GAB57889.1"/>
    </source>
</evidence>
<dbReference type="EMBL" id="BAFK01000003">
    <property type="protein sequence ID" value="GAB57889.1"/>
    <property type="molecule type" value="Genomic_DNA"/>
</dbReference>
<protein>
    <submittedName>
        <fullName evidence="2">Uncharacterized protein</fullName>
    </submittedName>
</protein>
<name>I1DV11_9GAMM</name>
<feature type="transmembrane region" description="Helical" evidence="1">
    <location>
        <begin position="12"/>
        <end position="36"/>
    </location>
</feature>
<gene>
    <name evidence="2" type="ORF">RNAN_0859</name>
</gene>
<keyword evidence="3" id="KW-1185">Reference proteome</keyword>
<comment type="caution">
    <text evidence="2">The sequence shown here is derived from an EMBL/GenBank/DDBJ whole genome shotgun (WGS) entry which is preliminary data.</text>
</comment>
<keyword evidence="1" id="KW-1133">Transmembrane helix</keyword>
<reference evidence="2 3" key="1">
    <citation type="journal article" date="2012" name="J. Bacteriol.">
        <title>Genome Sequence of the Protease-Producing Bacterium Rheinheimera nanhaiensis E407-8T, Isolated from Deep-Sea Sediment of the South China Sea.</title>
        <authorList>
            <person name="Zhang X.-Y."/>
            <person name="Zhang Y.-J."/>
            <person name="Qin Q.-L."/>
            <person name="Xie B.-B."/>
            <person name="Chen X.-L."/>
            <person name="Zhou B.-C."/>
            <person name="Zhang Y.-Z."/>
        </authorList>
    </citation>
    <scope>NUCLEOTIDE SEQUENCE [LARGE SCALE GENOMIC DNA]</scope>
    <source>
        <strain evidence="2 3">E407-8</strain>
    </source>
</reference>
<sequence length="38" mass="4182">MATCRGLMETTASMYSIFAAYALNLTVIFHLFAAVVRP</sequence>
<accession>I1DV11</accession>
<dbReference type="STRING" id="562729.RNAN_0859"/>
<organism evidence="2 3">
    <name type="scientific">Rheinheimera nanhaiensis E407-8</name>
    <dbReference type="NCBI Taxonomy" id="562729"/>
    <lineage>
        <taxon>Bacteria</taxon>
        <taxon>Pseudomonadati</taxon>
        <taxon>Pseudomonadota</taxon>
        <taxon>Gammaproteobacteria</taxon>
        <taxon>Chromatiales</taxon>
        <taxon>Chromatiaceae</taxon>
        <taxon>Rheinheimera</taxon>
    </lineage>
</organism>
<keyword evidence="1" id="KW-0812">Transmembrane</keyword>
<evidence type="ECO:0000256" key="1">
    <source>
        <dbReference type="SAM" id="Phobius"/>
    </source>
</evidence>
<proteinExistence type="predicted"/>
<dbReference type="Proteomes" id="UP000004374">
    <property type="component" value="Unassembled WGS sequence"/>
</dbReference>
<evidence type="ECO:0000313" key="3">
    <source>
        <dbReference type="Proteomes" id="UP000004374"/>
    </source>
</evidence>
<keyword evidence="1" id="KW-0472">Membrane</keyword>